<evidence type="ECO:0000313" key="2">
    <source>
        <dbReference type="EMBL" id="MCZ8534139.1"/>
    </source>
</evidence>
<dbReference type="AlphaFoldDB" id="A0A9X3LAW5"/>
<sequence>MKINTGKKYKYRYMLIYFFIVVFGIFTYSLDLYPGGHQIDYFSDTQSITLTKKDIFHSEQYKIDKTEISTLKVALIEYELTFLKELWLVGIFVIGMLFVNLLSLLDQDEIKLTLLIYAIYIIIFIVGFFVYINRLNFMNEVIGKLIV</sequence>
<keyword evidence="3" id="KW-1185">Reference proteome</keyword>
<proteinExistence type="predicted"/>
<feature type="transmembrane region" description="Helical" evidence="1">
    <location>
        <begin position="86"/>
        <end position="105"/>
    </location>
</feature>
<evidence type="ECO:0000256" key="1">
    <source>
        <dbReference type="SAM" id="Phobius"/>
    </source>
</evidence>
<feature type="transmembrane region" description="Helical" evidence="1">
    <location>
        <begin position="112"/>
        <end position="132"/>
    </location>
</feature>
<evidence type="ECO:0000313" key="3">
    <source>
        <dbReference type="Proteomes" id="UP001152172"/>
    </source>
</evidence>
<comment type="caution">
    <text evidence="2">The sequence shown here is derived from an EMBL/GenBank/DDBJ whole genome shotgun (WGS) entry which is preliminary data.</text>
</comment>
<dbReference type="EMBL" id="JAMKBI010000008">
    <property type="protein sequence ID" value="MCZ8534139.1"/>
    <property type="molecule type" value="Genomic_DNA"/>
</dbReference>
<keyword evidence="1" id="KW-1133">Transmembrane helix</keyword>
<organism evidence="2 3">
    <name type="scientific">Psychrobacillus psychrodurans</name>
    <dbReference type="NCBI Taxonomy" id="126157"/>
    <lineage>
        <taxon>Bacteria</taxon>
        <taxon>Bacillati</taxon>
        <taxon>Bacillota</taxon>
        <taxon>Bacilli</taxon>
        <taxon>Bacillales</taxon>
        <taxon>Bacillaceae</taxon>
        <taxon>Psychrobacillus</taxon>
    </lineage>
</organism>
<dbReference type="RefSeq" id="WP_269922359.1">
    <property type="nucleotide sequence ID" value="NZ_JAMKBI010000008.1"/>
</dbReference>
<keyword evidence="1" id="KW-0812">Transmembrane</keyword>
<accession>A0A9X3LAW5</accession>
<dbReference type="Proteomes" id="UP001152172">
    <property type="component" value="Unassembled WGS sequence"/>
</dbReference>
<keyword evidence="1" id="KW-0472">Membrane</keyword>
<reference evidence="2" key="1">
    <citation type="submission" date="2022-05" db="EMBL/GenBank/DDBJ databases">
        <authorList>
            <person name="Colautti A."/>
            <person name="Iacumin L."/>
        </authorList>
    </citation>
    <scope>NUCLEOTIDE SEQUENCE</scope>
    <source>
        <strain evidence="2">DSM 30747</strain>
    </source>
</reference>
<gene>
    <name evidence="2" type="ORF">M9R61_12525</name>
</gene>
<protein>
    <submittedName>
        <fullName evidence="2">Uncharacterized protein</fullName>
    </submittedName>
</protein>
<feature type="transmembrane region" description="Helical" evidence="1">
    <location>
        <begin position="12"/>
        <end position="30"/>
    </location>
</feature>
<name>A0A9X3LAW5_9BACI</name>